<sequence length="66" mass="7560">MIVFGTVLHCPICQQALNVVSQDADAHYLLYGCRNRHYAEETATRFDHVFRYDGEGLPSNVPQYMP</sequence>
<dbReference type="RefSeq" id="WP_054669023.1">
    <property type="nucleotide sequence ID" value="NZ_BMOF01000023.1"/>
</dbReference>
<accession>A0A8J3B780</accession>
<reference evidence="1" key="2">
    <citation type="submission" date="2020-09" db="EMBL/GenBank/DDBJ databases">
        <authorList>
            <person name="Sun Q."/>
            <person name="Ohkuma M."/>
        </authorList>
    </citation>
    <scope>NUCLEOTIDE SEQUENCE</scope>
    <source>
        <strain evidence="1">JCM 14719</strain>
    </source>
</reference>
<dbReference type="EMBL" id="BMOF01000023">
    <property type="protein sequence ID" value="GGK00674.1"/>
    <property type="molecule type" value="Genomic_DNA"/>
</dbReference>
<evidence type="ECO:0000313" key="2">
    <source>
        <dbReference type="Proteomes" id="UP000637720"/>
    </source>
</evidence>
<keyword evidence="2" id="KW-1185">Reference proteome</keyword>
<dbReference type="Proteomes" id="UP000637720">
    <property type="component" value="Unassembled WGS sequence"/>
</dbReference>
<evidence type="ECO:0000313" key="1">
    <source>
        <dbReference type="EMBL" id="GGK00674.1"/>
    </source>
</evidence>
<gene>
    <name evidence="1" type="ORF">GCM10007043_13400</name>
</gene>
<protein>
    <submittedName>
        <fullName evidence="1">Uncharacterized protein</fullName>
    </submittedName>
</protein>
<comment type="caution">
    <text evidence="1">The sequence shown here is derived from an EMBL/GenBank/DDBJ whole genome shotgun (WGS) entry which is preliminary data.</text>
</comment>
<dbReference type="AlphaFoldDB" id="A0A8J3B780"/>
<reference evidence="1" key="1">
    <citation type="journal article" date="2014" name="Int. J. Syst. Evol. Microbiol.">
        <title>Complete genome sequence of Corynebacterium casei LMG S-19264T (=DSM 44701T), isolated from a smear-ripened cheese.</title>
        <authorList>
            <consortium name="US DOE Joint Genome Institute (JGI-PGF)"/>
            <person name="Walter F."/>
            <person name="Albersmeier A."/>
            <person name="Kalinowski J."/>
            <person name="Ruckert C."/>
        </authorList>
    </citation>
    <scope>NUCLEOTIDE SEQUENCE</scope>
    <source>
        <strain evidence="1">JCM 14719</strain>
    </source>
</reference>
<proteinExistence type="predicted"/>
<name>A0A8J3B780_9BACI</name>
<organism evidence="1 2">
    <name type="scientific">Calditerricola satsumensis</name>
    <dbReference type="NCBI Taxonomy" id="373054"/>
    <lineage>
        <taxon>Bacteria</taxon>
        <taxon>Bacillati</taxon>
        <taxon>Bacillota</taxon>
        <taxon>Bacilli</taxon>
        <taxon>Bacillales</taxon>
        <taxon>Bacillaceae</taxon>
        <taxon>Calditerricola</taxon>
    </lineage>
</organism>